<evidence type="ECO:0000313" key="2">
    <source>
        <dbReference type="EMBL" id="KAL3123883.1"/>
    </source>
</evidence>
<evidence type="ECO:0000313" key="3">
    <source>
        <dbReference type="Proteomes" id="UP001620626"/>
    </source>
</evidence>
<dbReference type="AlphaFoldDB" id="A0ABD2M989"/>
<keyword evidence="3" id="KW-1185">Reference proteome</keyword>
<sequence>MPNFLLISFFALVVLWPISLAIDTEDVKNFEDEFSLLTSSTWDIISKLRLVSQRAVTFVRVAGPVGALIAAGADVAFKKVTDPLDAIERFYFGIMDPSGKRSGYKEEFISSCKGFSSHRSPRGILIHFWLNQRGCWLKPIAEGNKWQRKPLLHFSELVRMDLMKAALIASHCVEISYDGEKGRIEEEYRQIELLISEIAAHMVDWICAKLIITWPIISSEYAKTAIGNSPIIESEAEYEKVALNIKHVLDQMGEEKYLHTVIVFPNWTDERQVASICSVHHCFKFTDINEINVFVVRYEDDQYERAVRTSECCHNDFGCYSDKNPLCPD</sequence>
<organism evidence="2 3">
    <name type="scientific">Heterodera trifolii</name>
    <dbReference type="NCBI Taxonomy" id="157864"/>
    <lineage>
        <taxon>Eukaryota</taxon>
        <taxon>Metazoa</taxon>
        <taxon>Ecdysozoa</taxon>
        <taxon>Nematoda</taxon>
        <taxon>Chromadorea</taxon>
        <taxon>Rhabditida</taxon>
        <taxon>Tylenchina</taxon>
        <taxon>Tylenchomorpha</taxon>
        <taxon>Tylenchoidea</taxon>
        <taxon>Heteroderidae</taxon>
        <taxon>Heteroderinae</taxon>
        <taxon>Heterodera</taxon>
    </lineage>
</organism>
<protein>
    <recommendedName>
        <fullName evidence="4">Effector protein</fullName>
    </recommendedName>
</protein>
<proteinExistence type="predicted"/>
<reference evidence="2 3" key="1">
    <citation type="submission" date="2024-10" db="EMBL/GenBank/DDBJ databases">
        <authorList>
            <person name="Kim D."/>
        </authorList>
    </citation>
    <scope>NUCLEOTIDE SEQUENCE [LARGE SCALE GENOMIC DNA]</scope>
    <source>
        <strain evidence="2">BH-2024</strain>
    </source>
</reference>
<gene>
    <name evidence="2" type="ORF">niasHT_009126</name>
</gene>
<feature type="signal peptide" evidence="1">
    <location>
        <begin position="1"/>
        <end position="21"/>
    </location>
</feature>
<name>A0ABD2M989_9BILA</name>
<dbReference type="Proteomes" id="UP001620626">
    <property type="component" value="Unassembled WGS sequence"/>
</dbReference>
<dbReference type="EMBL" id="JBICBT010000083">
    <property type="protein sequence ID" value="KAL3123883.1"/>
    <property type="molecule type" value="Genomic_DNA"/>
</dbReference>
<keyword evidence="1" id="KW-0732">Signal</keyword>
<evidence type="ECO:0000256" key="1">
    <source>
        <dbReference type="SAM" id="SignalP"/>
    </source>
</evidence>
<evidence type="ECO:0008006" key="4">
    <source>
        <dbReference type="Google" id="ProtNLM"/>
    </source>
</evidence>
<feature type="chain" id="PRO_5044849524" description="Effector protein" evidence="1">
    <location>
        <begin position="22"/>
        <end position="329"/>
    </location>
</feature>
<comment type="caution">
    <text evidence="2">The sequence shown here is derived from an EMBL/GenBank/DDBJ whole genome shotgun (WGS) entry which is preliminary data.</text>
</comment>
<accession>A0ABD2M989</accession>